<keyword evidence="2" id="KW-1185">Reference proteome</keyword>
<organism evidence="1 2">
    <name type="scientific">Aliidongia dinghuensis</name>
    <dbReference type="NCBI Taxonomy" id="1867774"/>
    <lineage>
        <taxon>Bacteria</taxon>
        <taxon>Pseudomonadati</taxon>
        <taxon>Pseudomonadota</taxon>
        <taxon>Alphaproteobacteria</taxon>
        <taxon>Rhodospirillales</taxon>
        <taxon>Dongiaceae</taxon>
        <taxon>Aliidongia</taxon>
    </lineage>
</organism>
<evidence type="ECO:0000313" key="1">
    <source>
        <dbReference type="EMBL" id="GGF45518.1"/>
    </source>
</evidence>
<reference evidence="1" key="2">
    <citation type="submission" date="2020-09" db="EMBL/GenBank/DDBJ databases">
        <authorList>
            <person name="Sun Q."/>
            <person name="Zhou Y."/>
        </authorList>
    </citation>
    <scope>NUCLEOTIDE SEQUENCE</scope>
    <source>
        <strain evidence="1">CGMCC 1.15725</strain>
    </source>
</reference>
<evidence type="ECO:0000313" key="2">
    <source>
        <dbReference type="Proteomes" id="UP000646365"/>
    </source>
</evidence>
<sequence length="72" mass="7953">MSATPPYTRRLSDKILMAFHQACEQHAVEVAGLLIQALELALTKEGGPGKVDNRKDLEAVFQAFDKLKSVQQ</sequence>
<gene>
    <name evidence="1" type="ORF">GCM10011611_59940</name>
</gene>
<proteinExistence type="predicted"/>
<name>A0A8J2YZC0_9PROT</name>
<accession>A0A8J2YZC0</accession>
<dbReference type="RefSeq" id="WP_189051870.1">
    <property type="nucleotide sequence ID" value="NZ_BMJQ01000022.1"/>
</dbReference>
<protein>
    <submittedName>
        <fullName evidence="1">Uncharacterized protein</fullName>
    </submittedName>
</protein>
<reference evidence="1" key="1">
    <citation type="journal article" date="2014" name="Int. J. Syst. Evol. Microbiol.">
        <title>Complete genome sequence of Corynebacterium casei LMG S-19264T (=DSM 44701T), isolated from a smear-ripened cheese.</title>
        <authorList>
            <consortium name="US DOE Joint Genome Institute (JGI-PGF)"/>
            <person name="Walter F."/>
            <person name="Albersmeier A."/>
            <person name="Kalinowski J."/>
            <person name="Ruckert C."/>
        </authorList>
    </citation>
    <scope>NUCLEOTIDE SEQUENCE</scope>
    <source>
        <strain evidence="1">CGMCC 1.15725</strain>
    </source>
</reference>
<dbReference type="EMBL" id="BMJQ01000022">
    <property type="protein sequence ID" value="GGF45518.1"/>
    <property type="molecule type" value="Genomic_DNA"/>
</dbReference>
<comment type="caution">
    <text evidence="1">The sequence shown here is derived from an EMBL/GenBank/DDBJ whole genome shotgun (WGS) entry which is preliminary data.</text>
</comment>
<dbReference type="Proteomes" id="UP000646365">
    <property type="component" value="Unassembled WGS sequence"/>
</dbReference>
<dbReference type="AlphaFoldDB" id="A0A8J2YZC0"/>